<name>A0A098BJV7_9NOCA</name>
<evidence type="ECO:0000313" key="1">
    <source>
        <dbReference type="EMBL" id="CDZ88978.1"/>
    </source>
</evidence>
<dbReference type="Proteomes" id="UP000042997">
    <property type="component" value="Unassembled WGS sequence"/>
</dbReference>
<accession>A0A098BJV7</accession>
<sequence>MKPLMVLSLVFMPVAVGLQTLALVREGVQSWTK</sequence>
<proteinExistence type="predicted"/>
<organism evidence="1 2">
    <name type="scientific">Rhodococcus ruber</name>
    <dbReference type="NCBI Taxonomy" id="1830"/>
    <lineage>
        <taxon>Bacteria</taxon>
        <taxon>Bacillati</taxon>
        <taxon>Actinomycetota</taxon>
        <taxon>Actinomycetes</taxon>
        <taxon>Mycobacteriales</taxon>
        <taxon>Nocardiaceae</taxon>
        <taxon>Rhodococcus</taxon>
    </lineage>
</organism>
<dbReference type="EMBL" id="CCSD01000056">
    <property type="protein sequence ID" value="CDZ88978.1"/>
    <property type="molecule type" value="Genomic_DNA"/>
</dbReference>
<evidence type="ECO:0000313" key="2">
    <source>
        <dbReference type="Proteomes" id="UP000042997"/>
    </source>
</evidence>
<dbReference type="AlphaFoldDB" id="A0A098BJV7"/>
<gene>
    <name evidence="1" type="ORF">RHRU231_450145</name>
</gene>
<protein>
    <submittedName>
        <fullName evidence="1">Uncharacterized protein</fullName>
    </submittedName>
</protein>
<reference evidence="1 2" key="1">
    <citation type="journal article" date="2014" name="Genome Announc.">
        <title>Draft Genome Sequence of Propane- and Butane-Oxidizing Actinobacterium Rhodococcus ruber IEGM 231.</title>
        <authorList>
            <person name="Ivshina I.B."/>
            <person name="Kuyukina M.S."/>
            <person name="Krivoruchko A.V."/>
            <person name="Barbe V."/>
            <person name="Fischer C."/>
        </authorList>
    </citation>
    <scope>NUCLEOTIDE SEQUENCE [LARGE SCALE GENOMIC DNA]</scope>
</reference>